<evidence type="ECO:0000259" key="6">
    <source>
        <dbReference type="Pfam" id="PF01103"/>
    </source>
</evidence>
<dbReference type="EMBL" id="WVHT01000004">
    <property type="protein sequence ID" value="MXV51429.1"/>
    <property type="molecule type" value="Genomic_DNA"/>
</dbReference>
<name>A0A7K1YBF4_9SPHI</name>
<evidence type="ECO:0000256" key="1">
    <source>
        <dbReference type="ARBA" id="ARBA00004370"/>
    </source>
</evidence>
<feature type="domain" description="Bacterial surface antigen (D15)" evidence="6">
    <location>
        <begin position="323"/>
        <end position="723"/>
    </location>
</feature>
<dbReference type="PANTHER" id="PTHR12815">
    <property type="entry name" value="SORTING AND ASSEMBLY MACHINERY SAMM50 PROTEIN FAMILY MEMBER"/>
    <property type="match status" value="1"/>
</dbReference>
<sequence length="767" mass="88562">MLSGCSTTRYLEKDQYLVKKVDLVGIDKQYQETVYGYVQKDITPNSWFSLWLYNLMNTKNGKYRTDKIRKIGEAPHILDSSLVEISRTQIEKYLQTKGFFKAKVRDSIATKNKKAYLTFTAERGPIFRLRNFEYEIPDSAVKKLYENHHSEFTYIKKGKRYDADSLAADRERIYSLLKENGYFDYLRQYVRFAVDSNLNSSQADLKMFLDNPLDKDHHQVYTIGDTYMSILNSDGTTAKSPDVTLADSQYHFTDHSHRFSSKLLFPYIQFDRKEIFKQSTENRTYDRLYDLNLFKNIKVSYKKDTIKSELTPAISALPLKRMGNSITAEFTFNSGRSGFNIGDNYTNRNIFRGGELLEIKLKYGVLFDHNSSGIFGSIYNRDIELGANLIFPRLLVPFRKNTEDNKSAIPHTTVSASTQIFDQKAAFRNRIYIAAIAYDWSESKNRLHSLTPLAVEYRNGVVDSTLADSLVRNGLSAFVVTNNAKYFNTNSQYTFTYNTARLTTYDNFFYFKGYGELSGLVPALINTLTHQKDADGNRSIFGVEYLQYAKADVDLRYYKHLGGERQLVLRLNPAVIYPYSHNSDLPFEKNFYAGGQTGVRAWQARTLGPGNYNRASLESSLFRQSLQGLDQSGQVKIEGNIEYRFKLMNNLFGAKLKGALFSDYGNIWTVRDNGLDTEYNFQFNSFLKQMALGAGAGIRFDLQYFVFRFDAGLKIHDPQFIDPVYGESPWVVKKIFDQKDFKERYKTNNDPDRYNFVQYNFGIGMPF</sequence>
<evidence type="ECO:0000256" key="2">
    <source>
        <dbReference type="ARBA" id="ARBA00022692"/>
    </source>
</evidence>
<comment type="subcellular location">
    <subcellularLocation>
        <location evidence="1">Membrane</location>
    </subcellularLocation>
</comment>
<keyword evidence="4" id="KW-0472">Membrane</keyword>
<evidence type="ECO:0000256" key="5">
    <source>
        <dbReference type="ARBA" id="ARBA00023237"/>
    </source>
</evidence>
<accession>A0A7K1YBF4</accession>
<keyword evidence="2" id="KW-0812">Transmembrane</keyword>
<proteinExistence type="predicted"/>
<organism evidence="7 8">
    <name type="scientific">Hufsiella arboris</name>
    <dbReference type="NCBI Taxonomy" id="2695275"/>
    <lineage>
        <taxon>Bacteria</taxon>
        <taxon>Pseudomonadati</taxon>
        <taxon>Bacteroidota</taxon>
        <taxon>Sphingobacteriia</taxon>
        <taxon>Sphingobacteriales</taxon>
        <taxon>Sphingobacteriaceae</taxon>
        <taxon>Hufsiella</taxon>
    </lineage>
</organism>
<evidence type="ECO:0000256" key="3">
    <source>
        <dbReference type="ARBA" id="ARBA00022729"/>
    </source>
</evidence>
<evidence type="ECO:0000313" key="8">
    <source>
        <dbReference type="Proteomes" id="UP000466586"/>
    </source>
</evidence>
<dbReference type="Gene3D" id="2.40.160.50">
    <property type="entry name" value="membrane protein fhac: a member of the omp85/tpsb transporter family"/>
    <property type="match status" value="1"/>
</dbReference>
<gene>
    <name evidence="7" type="ORF">GS399_10645</name>
</gene>
<dbReference type="AlphaFoldDB" id="A0A7K1YBF4"/>
<keyword evidence="3" id="KW-0732">Signal</keyword>
<keyword evidence="8" id="KW-1185">Reference proteome</keyword>
<dbReference type="Pfam" id="PF01103">
    <property type="entry name" value="Omp85"/>
    <property type="match status" value="1"/>
</dbReference>
<keyword evidence="5" id="KW-0998">Cell outer membrane</keyword>
<dbReference type="GO" id="GO:0019867">
    <property type="term" value="C:outer membrane"/>
    <property type="evidence" value="ECO:0007669"/>
    <property type="project" value="InterPro"/>
</dbReference>
<comment type="caution">
    <text evidence="7">The sequence shown here is derived from an EMBL/GenBank/DDBJ whole genome shotgun (WGS) entry which is preliminary data.</text>
</comment>
<reference evidence="7 8" key="1">
    <citation type="submission" date="2019-11" db="EMBL/GenBank/DDBJ databases">
        <title>Pedobacter sp. HMF7647 Genome sequencing and assembly.</title>
        <authorList>
            <person name="Kang H."/>
            <person name="Kim H."/>
            <person name="Joh K."/>
        </authorList>
    </citation>
    <scope>NUCLEOTIDE SEQUENCE [LARGE SCALE GENOMIC DNA]</scope>
    <source>
        <strain evidence="7 8">HMF7647</strain>
    </source>
</reference>
<evidence type="ECO:0000313" key="7">
    <source>
        <dbReference type="EMBL" id="MXV51429.1"/>
    </source>
</evidence>
<evidence type="ECO:0000256" key="4">
    <source>
        <dbReference type="ARBA" id="ARBA00023136"/>
    </source>
</evidence>
<dbReference type="Proteomes" id="UP000466586">
    <property type="component" value="Unassembled WGS sequence"/>
</dbReference>
<dbReference type="InterPro" id="IPR039910">
    <property type="entry name" value="D15-like"/>
</dbReference>
<dbReference type="PANTHER" id="PTHR12815:SF47">
    <property type="entry name" value="TRANSLOCATION AND ASSEMBLY MODULE SUBUNIT TAMA"/>
    <property type="match status" value="1"/>
</dbReference>
<protein>
    <submittedName>
        <fullName evidence="7">BamA/TamA family outer membrane protein</fullName>
    </submittedName>
</protein>
<dbReference type="InterPro" id="IPR000184">
    <property type="entry name" value="Bac_surfAg_D15"/>
</dbReference>